<accession>A0A7J6DTY9</accession>
<keyword evidence="2" id="KW-1185">Reference proteome</keyword>
<dbReference type="Proteomes" id="UP000583929">
    <property type="component" value="Unassembled WGS sequence"/>
</dbReference>
<comment type="caution">
    <text evidence="1">The sequence shown here is derived from an EMBL/GenBank/DDBJ whole genome shotgun (WGS) entry which is preliminary data.</text>
</comment>
<evidence type="ECO:0000313" key="1">
    <source>
        <dbReference type="EMBL" id="KAF4349557.1"/>
    </source>
</evidence>
<dbReference type="EMBL" id="JAATIQ010000634">
    <property type="protein sequence ID" value="KAF4349557.1"/>
    <property type="molecule type" value="Genomic_DNA"/>
</dbReference>
<evidence type="ECO:0000313" key="2">
    <source>
        <dbReference type="Proteomes" id="UP000583929"/>
    </source>
</evidence>
<protein>
    <submittedName>
        <fullName evidence="1">Uncharacterized protein</fullName>
    </submittedName>
</protein>
<sequence length="92" mass="10749">MGIAARQGIGHSKLSRRALAWQPYISPPLSPSMSTKASLGTKLNRNSRIRILSRNHNDFESTTRVRTSNLQHLWFFFFLYEYELDFRCKNLC</sequence>
<reference evidence="1 2" key="1">
    <citation type="journal article" date="2020" name="bioRxiv">
        <title>Sequence and annotation of 42 cannabis genomes reveals extensive copy number variation in cannabinoid synthesis and pathogen resistance genes.</title>
        <authorList>
            <person name="Mckernan K.J."/>
            <person name="Helbert Y."/>
            <person name="Kane L.T."/>
            <person name="Ebling H."/>
            <person name="Zhang L."/>
            <person name="Liu B."/>
            <person name="Eaton Z."/>
            <person name="Mclaughlin S."/>
            <person name="Kingan S."/>
            <person name="Baybayan P."/>
            <person name="Concepcion G."/>
            <person name="Jordan M."/>
            <person name="Riva A."/>
            <person name="Barbazuk W."/>
            <person name="Harkins T."/>
        </authorList>
    </citation>
    <scope>NUCLEOTIDE SEQUENCE [LARGE SCALE GENOMIC DNA]</scope>
    <source>
        <strain evidence="2">cv. Jamaican Lion 4</strain>
        <tissue evidence="1">Leaf</tissue>
    </source>
</reference>
<proteinExistence type="predicted"/>
<organism evidence="1 2">
    <name type="scientific">Cannabis sativa</name>
    <name type="common">Hemp</name>
    <name type="synonym">Marijuana</name>
    <dbReference type="NCBI Taxonomy" id="3483"/>
    <lineage>
        <taxon>Eukaryota</taxon>
        <taxon>Viridiplantae</taxon>
        <taxon>Streptophyta</taxon>
        <taxon>Embryophyta</taxon>
        <taxon>Tracheophyta</taxon>
        <taxon>Spermatophyta</taxon>
        <taxon>Magnoliopsida</taxon>
        <taxon>eudicotyledons</taxon>
        <taxon>Gunneridae</taxon>
        <taxon>Pentapetalae</taxon>
        <taxon>rosids</taxon>
        <taxon>fabids</taxon>
        <taxon>Rosales</taxon>
        <taxon>Cannabaceae</taxon>
        <taxon>Cannabis</taxon>
    </lineage>
</organism>
<gene>
    <name evidence="1" type="ORF">G4B88_009533</name>
</gene>
<name>A0A7J6DTY9_CANSA</name>
<dbReference type="AlphaFoldDB" id="A0A7J6DTY9"/>